<organism evidence="1 2">
    <name type="scientific">Paenibacillus apiarius</name>
    <dbReference type="NCBI Taxonomy" id="46240"/>
    <lineage>
        <taxon>Bacteria</taxon>
        <taxon>Bacillati</taxon>
        <taxon>Bacillota</taxon>
        <taxon>Bacilli</taxon>
        <taxon>Bacillales</taxon>
        <taxon>Paenibacillaceae</taxon>
        <taxon>Paenibacillus</taxon>
    </lineage>
</organism>
<proteinExistence type="predicted"/>
<sequence length="246" mass="28262">MKGNRIEKTLRMLLAVLLISSVFFSANSFAKERSVFPSKEQFLEMVRSDFNYVKYKKQLLNAEPKLVNDLRDENNKPYGYIAQFEFEYGNEAKNTIQFASLLAFAYDENKQEVETFIIDYSNSYPDGKIYVRDHTESILHSYAINENLKKYFLDITKEAQVLQELNSDSDSILSNTYCWQCTKYEDRGDNYDGKCGALVGTACLFADKIPIYGKLICAGATIIGCYVPPYKICVEGRWNSRCPVED</sequence>
<keyword evidence="2" id="KW-1185">Reference proteome</keyword>
<comment type="caution">
    <text evidence="1">The sequence shown here is derived from an EMBL/GenBank/DDBJ whole genome shotgun (WGS) entry which is preliminary data.</text>
</comment>
<evidence type="ECO:0000313" key="2">
    <source>
        <dbReference type="Proteomes" id="UP001207626"/>
    </source>
</evidence>
<evidence type="ECO:0000313" key="1">
    <source>
        <dbReference type="EMBL" id="MCY9520031.1"/>
    </source>
</evidence>
<reference evidence="1 2" key="1">
    <citation type="submission" date="2022-05" db="EMBL/GenBank/DDBJ databases">
        <title>Genome Sequencing of Bee-Associated Microbes.</title>
        <authorList>
            <person name="Dunlap C."/>
        </authorList>
    </citation>
    <scope>NUCLEOTIDE SEQUENCE [LARGE SCALE GENOMIC DNA]</scope>
    <source>
        <strain evidence="1 2">NRRL NRS-1438</strain>
    </source>
</reference>
<name>A0ABT4DRX3_9BACL</name>
<dbReference type="EMBL" id="JAMDLW010000011">
    <property type="protein sequence ID" value="MCY9520031.1"/>
    <property type="molecule type" value="Genomic_DNA"/>
</dbReference>
<protein>
    <submittedName>
        <fullName evidence="1">Uncharacterized protein</fullName>
    </submittedName>
</protein>
<dbReference type="Proteomes" id="UP001207626">
    <property type="component" value="Unassembled WGS sequence"/>
</dbReference>
<gene>
    <name evidence="1" type="ORF">M5X09_10090</name>
</gene>
<dbReference type="RefSeq" id="WP_087434423.1">
    <property type="nucleotide sequence ID" value="NZ_JAMDLV010000031.1"/>
</dbReference>
<accession>A0ABT4DRX3</accession>